<evidence type="ECO:0000256" key="1">
    <source>
        <dbReference type="SAM" id="MobiDB-lite"/>
    </source>
</evidence>
<feature type="region of interest" description="Disordered" evidence="1">
    <location>
        <begin position="13"/>
        <end position="65"/>
    </location>
</feature>
<feature type="compositionally biased region" description="Low complexity" evidence="1">
    <location>
        <begin position="13"/>
        <end position="31"/>
    </location>
</feature>
<evidence type="ECO:0000313" key="3">
    <source>
        <dbReference type="Proteomes" id="UP000218334"/>
    </source>
</evidence>
<dbReference type="EMBL" id="KZ293463">
    <property type="protein sequence ID" value="PBK62761.1"/>
    <property type="molecule type" value="Genomic_DNA"/>
</dbReference>
<dbReference type="AlphaFoldDB" id="A0A2H3AVM0"/>
<accession>A0A2H3AVM0</accession>
<name>A0A2H3AVM0_9AGAR</name>
<dbReference type="Proteomes" id="UP000218334">
    <property type="component" value="Unassembled WGS sequence"/>
</dbReference>
<sequence>MQFSIFQHLRAISTSVRGGSSSVSMSGQGYVPRGSQTNTSAGSGKPGGGPVKPKPSRTGNGRRSA</sequence>
<reference evidence="3" key="1">
    <citation type="journal article" date="2017" name="Nat. Ecol. Evol.">
        <title>Genome expansion and lineage-specific genetic innovations in the forest pathogenic fungi Armillaria.</title>
        <authorList>
            <person name="Sipos G."/>
            <person name="Prasanna A.N."/>
            <person name="Walter M.C."/>
            <person name="O'Connor E."/>
            <person name="Balint B."/>
            <person name="Krizsan K."/>
            <person name="Kiss B."/>
            <person name="Hess J."/>
            <person name="Varga T."/>
            <person name="Slot J."/>
            <person name="Riley R."/>
            <person name="Boka B."/>
            <person name="Rigling D."/>
            <person name="Barry K."/>
            <person name="Lee J."/>
            <person name="Mihaltcheva S."/>
            <person name="LaButti K."/>
            <person name="Lipzen A."/>
            <person name="Waldron R."/>
            <person name="Moloney N.M."/>
            <person name="Sperisen C."/>
            <person name="Kredics L."/>
            <person name="Vagvoelgyi C."/>
            <person name="Patrignani A."/>
            <person name="Fitzpatrick D."/>
            <person name="Nagy I."/>
            <person name="Doyle S."/>
            <person name="Anderson J.B."/>
            <person name="Grigoriev I.V."/>
            <person name="Gueldener U."/>
            <person name="Muensterkoetter M."/>
            <person name="Nagy L.G."/>
        </authorList>
    </citation>
    <scope>NUCLEOTIDE SEQUENCE [LARGE SCALE GENOMIC DNA]</scope>
    <source>
        <strain evidence="3">28-4</strain>
    </source>
</reference>
<organism evidence="2 3">
    <name type="scientific">Armillaria solidipes</name>
    <dbReference type="NCBI Taxonomy" id="1076256"/>
    <lineage>
        <taxon>Eukaryota</taxon>
        <taxon>Fungi</taxon>
        <taxon>Dikarya</taxon>
        <taxon>Basidiomycota</taxon>
        <taxon>Agaricomycotina</taxon>
        <taxon>Agaricomycetes</taxon>
        <taxon>Agaricomycetidae</taxon>
        <taxon>Agaricales</taxon>
        <taxon>Marasmiineae</taxon>
        <taxon>Physalacriaceae</taxon>
        <taxon>Armillaria</taxon>
    </lineage>
</organism>
<protein>
    <submittedName>
        <fullName evidence="2">Uncharacterized protein</fullName>
    </submittedName>
</protein>
<evidence type="ECO:0000313" key="2">
    <source>
        <dbReference type="EMBL" id="PBK62761.1"/>
    </source>
</evidence>
<keyword evidence="3" id="KW-1185">Reference proteome</keyword>
<proteinExistence type="predicted"/>
<gene>
    <name evidence="2" type="ORF">ARMSODRAFT_1088986</name>
</gene>